<dbReference type="InterPro" id="IPR004776">
    <property type="entry name" value="Mem_transp_PIN-like"/>
</dbReference>
<evidence type="ECO:0000256" key="7">
    <source>
        <dbReference type="ARBA" id="ARBA00023294"/>
    </source>
</evidence>
<feature type="transmembrane region" description="Helical" evidence="8">
    <location>
        <begin position="71"/>
        <end position="88"/>
    </location>
</feature>
<protein>
    <recommendedName>
        <fullName evidence="8">Auxin efflux carrier component</fullName>
    </recommendedName>
</protein>
<feature type="transmembrane region" description="Helical" evidence="8">
    <location>
        <begin position="158"/>
        <end position="178"/>
    </location>
</feature>
<evidence type="ECO:0000256" key="4">
    <source>
        <dbReference type="ARBA" id="ARBA00022692"/>
    </source>
</evidence>
<keyword evidence="10" id="KW-1185">Reference proteome</keyword>
<evidence type="ECO:0000313" key="10">
    <source>
        <dbReference type="Proteomes" id="UP001552299"/>
    </source>
</evidence>
<evidence type="ECO:0000256" key="6">
    <source>
        <dbReference type="ARBA" id="ARBA00023136"/>
    </source>
</evidence>
<keyword evidence="7 8" id="KW-0927">Auxin signaling pathway</keyword>
<comment type="caution">
    <text evidence="8">Lacks conserved residue(s) required for the propagation of feature annotation.</text>
</comment>
<sequence length="446" mass="50106">MTIKRLKQKPQEGIKGRAKGVLQRPKKMSPKELYNVLNAVVPLYFSMLLAYSSIKHFKLFTADQCSGINRFVAIFAIPLLSFNFISRINPFHMHFLFIAADSLSKLLVLLLLLFWSHLFKNGSLDWSITLFSIATLPNTLVMGIPLLKSMYGDEQEDLMIQLVVMQSIIWYTVLLFLFEFRSARNSLMEKTSSNSVKEERGISEEELVHVVVANSLAENEIQRSQSMTKVAPELEEEEEEDNEEKLPGIEELSKQQGVCESSVQVFSREDEIREEHEKAQIGRLSVLLILRLVCYKLIRNLNFYASVLGISWALISSRWNVKKPLMMENSITILSNAGLGMAMFSLGLFMAMQPSIIACGKKLAAYGMIIRFIAGPALMALSSVLLGIRGTTLKVSIVQAALPQGIVPFVFAKEYDLHPEMLSTAVIFGMIVSLPVTILYYMALGS</sequence>
<reference evidence="9 10" key="1">
    <citation type="journal article" date="2024" name="Plant Biotechnol. J.">
        <title>Dendrobium thyrsiflorum genome and its molecular insights into genes involved in important horticultural traits.</title>
        <authorList>
            <person name="Chen B."/>
            <person name="Wang J.Y."/>
            <person name="Zheng P.J."/>
            <person name="Li K.L."/>
            <person name="Liang Y.M."/>
            <person name="Chen X.F."/>
            <person name="Zhang C."/>
            <person name="Zhao X."/>
            <person name="He X."/>
            <person name="Zhang G.Q."/>
            <person name="Liu Z.J."/>
            <person name="Xu Q."/>
        </authorList>
    </citation>
    <scope>NUCLEOTIDE SEQUENCE [LARGE SCALE GENOMIC DNA]</scope>
    <source>
        <strain evidence="9">GZMU011</strain>
    </source>
</reference>
<proteinExistence type="inferred from homology"/>
<keyword evidence="3 8" id="KW-0813">Transport</keyword>
<dbReference type="InterPro" id="IPR051107">
    <property type="entry name" value="Auxin_Efflux_Carrier"/>
</dbReference>
<gene>
    <name evidence="9" type="ORF">M5K25_000373</name>
</gene>
<dbReference type="NCBIfam" id="TIGR00946">
    <property type="entry name" value="2a69"/>
    <property type="match status" value="1"/>
</dbReference>
<dbReference type="GO" id="GO:0009734">
    <property type="term" value="P:auxin-activated signaling pathway"/>
    <property type="evidence" value="ECO:0007669"/>
    <property type="project" value="UniProtKB-UniRule"/>
</dbReference>
<feature type="transmembrane region" description="Helical" evidence="8">
    <location>
        <begin position="331"/>
        <end position="351"/>
    </location>
</feature>
<dbReference type="PANTHER" id="PTHR31752:SF44">
    <property type="entry name" value="AUXIN EFFLUX CARRIER COMPONENT"/>
    <property type="match status" value="1"/>
</dbReference>
<evidence type="ECO:0000256" key="5">
    <source>
        <dbReference type="ARBA" id="ARBA00022989"/>
    </source>
</evidence>
<dbReference type="EMBL" id="JANQDX010000001">
    <property type="protein sequence ID" value="KAL0928489.1"/>
    <property type="molecule type" value="Genomic_DNA"/>
</dbReference>
<evidence type="ECO:0000256" key="3">
    <source>
        <dbReference type="ARBA" id="ARBA00022448"/>
    </source>
</evidence>
<keyword evidence="6 8" id="KW-0472">Membrane</keyword>
<comment type="similarity">
    <text evidence="2 8">Belongs to the auxin efflux carrier (TC 2.A.69.1) family.</text>
</comment>
<comment type="caution">
    <text evidence="9">The sequence shown here is derived from an EMBL/GenBank/DDBJ whole genome shotgun (WGS) entry which is preliminary data.</text>
</comment>
<keyword evidence="4 8" id="KW-0812">Transmembrane</keyword>
<evidence type="ECO:0000256" key="2">
    <source>
        <dbReference type="ARBA" id="ARBA00009177"/>
    </source>
</evidence>
<keyword evidence="5 8" id="KW-1133">Transmembrane helix</keyword>
<evidence type="ECO:0000256" key="8">
    <source>
        <dbReference type="RuleBase" id="RU362108"/>
    </source>
</evidence>
<dbReference type="PANTHER" id="PTHR31752">
    <property type="entry name" value="AUXIN EFFLUX CARRIER COMPONENT 1B-RELATED"/>
    <property type="match status" value="1"/>
</dbReference>
<dbReference type="Pfam" id="PF03547">
    <property type="entry name" value="Mem_trans"/>
    <property type="match status" value="1"/>
</dbReference>
<comment type="subcellular location">
    <subcellularLocation>
        <location evidence="1 8">Membrane</location>
        <topology evidence="1 8">Multi-pass membrane protein</topology>
    </subcellularLocation>
</comment>
<dbReference type="Proteomes" id="UP001552299">
    <property type="component" value="Unassembled WGS sequence"/>
</dbReference>
<feature type="transmembrane region" description="Helical" evidence="8">
    <location>
        <begin position="363"/>
        <end position="388"/>
    </location>
</feature>
<name>A0ABD0VTR7_DENTH</name>
<organism evidence="9 10">
    <name type="scientific">Dendrobium thyrsiflorum</name>
    <name type="common">Pinecone-like raceme dendrobium</name>
    <name type="synonym">Orchid</name>
    <dbReference type="NCBI Taxonomy" id="117978"/>
    <lineage>
        <taxon>Eukaryota</taxon>
        <taxon>Viridiplantae</taxon>
        <taxon>Streptophyta</taxon>
        <taxon>Embryophyta</taxon>
        <taxon>Tracheophyta</taxon>
        <taxon>Spermatophyta</taxon>
        <taxon>Magnoliopsida</taxon>
        <taxon>Liliopsida</taxon>
        <taxon>Asparagales</taxon>
        <taxon>Orchidaceae</taxon>
        <taxon>Epidendroideae</taxon>
        <taxon>Malaxideae</taxon>
        <taxon>Dendrobiinae</taxon>
        <taxon>Dendrobium</taxon>
    </lineage>
</organism>
<comment type="function">
    <text evidence="8">May act as a component of the auxin efflux carrier.</text>
</comment>
<accession>A0ABD0VTR7</accession>
<feature type="transmembrane region" description="Helical" evidence="8">
    <location>
        <begin position="421"/>
        <end position="443"/>
    </location>
</feature>
<evidence type="ECO:0000256" key="1">
    <source>
        <dbReference type="ARBA" id="ARBA00004141"/>
    </source>
</evidence>
<evidence type="ECO:0000313" key="9">
    <source>
        <dbReference type="EMBL" id="KAL0928489.1"/>
    </source>
</evidence>
<feature type="transmembrane region" description="Helical" evidence="8">
    <location>
        <begin position="33"/>
        <end position="51"/>
    </location>
</feature>
<feature type="transmembrane region" description="Helical" evidence="8">
    <location>
        <begin position="94"/>
        <end position="114"/>
    </location>
</feature>
<dbReference type="GO" id="GO:0016020">
    <property type="term" value="C:membrane"/>
    <property type="evidence" value="ECO:0007669"/>
    <property type="project" value="UniProtKB-SubCell"/>
</dbReference>
<dbReference type="AlphaFoldDB" id="A0ABD0VTR7"/>
<dbReference type="InterPro" id="IPR014024">
    <property type="entry name" value="Auxin_eff_plant"/>
</dbReference>